<sequence length="175" mass="18494">MSSAPTYSGHFQRSPSDIGDKEDVAPSQPAPSFTSGGGSSFTGGATSVTGDGQRTFLQTVDEDERTEIPSFSNMAHHGVTEKSMTSGPRPLDPPDLGGQQPSRSDLVHQNHSVPGGQDHVPAQAPSVSAAGRRQNPSQTAEDTTPAINQLDYVGISLVGRRFKDVNPTAYYVEKN</sequence>
<keyword evidence="3" id="KW-1185">Reference proteome</keyword>
<dbReference type="OrthoDB" id="1728909at2759"/>
<protein>
    <submittedName>
        <fullName evidence="2">Uncharacterized protein</fullName>
    </submittedName>
</protein>
<evidence type="ECO:0000313" key="3">
    <source>
        <dbReference type="Proteomes" id="UP000245207"/>
    </source>
</evidence>
<dbReference type="AlphaFoldDB" id="A0A2U1NSP3"/>
<name>A0A2U1NSP3_ARTAN</name>
<dbReference type="Proteomes" id="UP000245207">
    <property type="component" value="Unassembled WGS sequence"/>
</dbReference>
<dbReference type="EMBL" id="PKPP01002256">
    <property type="protein sequence ID" value="PWA76533.1"/>
    <property type="molecule type" value="Genomic_DNA"/>
</dbReference>
<comment type="caution">
    <text evidence="2">The sequence shown here is derived from an EMBL/GenBank/DDBJ whole genome shotgun (WGS) entry which is preliminary data.</text>
</comment>
<reference evidence="2 3" key="1">
    <citation type="journal article" date="2018" name="Mol. Plant">
        <title>The genome of Artemisia annua provides insight into the evolution of Asteraceae family and artemisinin biosynthesis.</title>
        <authorList>
            <person name="Shen Q."/>
            <person name="Zhang L."/>
            <person name="Liao Z."/>
            <person name="Wang S."/>
            <person name="Yan T."/>
            <person name="Shi P."/>
            <person name="Liu M."/>
            <person name="Fu X."/>
            <person name="Pan Q."/>
            <person name="Wang Y."/>
            <person name="Lv Z."/>
            <person name="Lu X."/>
            <person name="Zhang F."/>
            <person name="Jiang W."/>
            <person name="Ma Y."/>
            <person name="Chen M."/>
            <person name="Hao X."/>
            <person name="Li L."/>
            <person name="Tang Y."/>
            <person name="Lv G."/>
            <person name="Zhou Y."/>
            <person name="Sun X."/>
            <person name="Brodelius P.E."/>
            <person name="Rose J.K.C."/>
            <person name="Tang K."/>
        </authorList>
    </citation>
    <scope>NUCLEOTIDE SEQUENCE [LARGE SCALE GENOMIC DNA]</scope>
    <source>
        <strain evidence="3">cv. Huhao1</strain>
        <tissue evidence="2">Leaf</tissue>
    </source>
</reference>
<evidence type="ECO:0000313" key="2">
    <source>
        <dbReference type="EMBL" id="PWA76533.1"/>
    </source>
</evidence>
<evidence type="ECO:0000256" key="1">
    <source>
        <dbReference type="SAM" id="MobiDB-lite"/>
    </source>
</evidence>
<feature type="compositionally biased region" description="Polar residues" evidence="1">
    <location>
        <begin position="134"/>
        <end position="145"/>
    </location>
</feature>
<gene>
    <name evidence="2" type="ORF">CTI12_AA211070</name>
</gene>
<organism evidence="2 3">
    <name type="scientific">Artemisia annua</name>
    <name type="common">Sweet wormwood</name>
    <dbReference type="NCBI Taxonomy" id="35608"/>
    <lineage>
        <taxon>Eukaryota</taxon>
        <taxon>Viridiplantae</taxon>
        <taxon>Streptophyta</taxon>
        <taxon>Embryophyta</taxon>
        <taxon>Tracheophyta</taxon>
        <taxon>Spermatophyta</taxon>
        <taxon>Magnoliopsida</taxon>
        <taxon>eudicotyledons</taxon>
        <taxon>Gunneridae</taxon>
        <taxon>Pentapetalae</taxon>
        <taxon>asterids</taxon>
        <taxon>campanulids</taxon>
        <taxon>Asterales</taxon>
        <taxon>Asteraceae</taxon>
        <taxon>Asteroideae</taxon>
        <taxon>Anthemideae</taxon>
        <taxon>Artemisiinae</taxon>
        <taxon>Artemisia</taxon>
    </lineage>
</organism>
<feature type="region of interest" description="Disordered" evidence="1">
    <location>
        <begin position="1"/>
        <end position="145"/>
    </location>
</feature>
<feature type="compositionally biased region" description="Polar residues" evidence="1">
    <location>
        <begin position="99"/>
        <end position="112"/>
    </location>
</feature>
<accession>A0A2U1NSP3</accession>
<feature type="compositionally biased region" description="Polar residues" evidence="1">
    <location>
        <begin position="1"/>
        <end position="15"/>
    </location>
</feature>
<proteinExistence type="predicted"/>